<name>A0ABX3GU18_PAEBO</name>
<gene>
    <name evidence="1" type="ORF">BSK56_32035</name>
</gene>
<proteinExistence type="predicted"/>
<sequence length="100" mass="11342">MASSSRFTAAWAIFYVFKRLQKLFLLKQRRGRTDPRKSGSVRLCPRIFTAKENQKNLGTTAIGTTVRSGASTQVLTLILLKKRWVSQASVSRHLGHHRCI</sequence>
<comment type="caution">
    <text evidence="1">The sequence shown here is derived from an EMBL/GenBank/DDBJ whole genome shotgun (WGS) entry which is preliminary data.</text>
</comment>
<evidence type="ECO:0000313" key="2">
    <source>
        <dbReference type="Proteomes" id="UP000187412"/>
    </source>
</evidence>
<keyword evidence="2" id="KW-1185">Reference proteome</keyword>
<accession>A0ABX3GU18</accession>
<reference evidence="1 2" key="1">
    <citation type="submission" date="2016-10" db="EMBL/GenBank/DDBJ databases">
        <title>Paenibacillus species isolates.</title>
        <authorList>
            <person name="Beno S.M."/>
        </authorList>
    </citation>
    <scope>NUCLEOTIDE SEQUENCE [LARGE SCALE GENOMIC DNA]</scope>
    <source>
        <strain evidence="1 2">FSL H7-0744</strain>
    </source>
</reference>
<evidence type="ECO:0008006" key="3">
    <source>
        <dbReference type="Google" id="ProtNLM"/>
    </source>
</evidence>
<dbReference type="Proteomes" id="UP000187412">
    <property type="component" value="Unassembled WGS sequence"/>
</dbReference>
<evidence type="ECO:0000313" key="1">
    <source>
        <dbReference type="EMBL" id="OMD36589.1"/>
    </source>
</evidence>
<protein>
    <recommendedName>
        <fullName evidence="3">Secreted protein</fullName>
    </recommendedName>
</protein>
<organism evidence="1 2">
    <name type="scientific">Paenibacillus borealis</name>
    <dbReference type="NCBI Taxonomy" id="160799"/>
    <lineage>
        <taxon>Bacteria</taxon>
        <taxon>Bacillati</taxon>
        <taxon>Bacillota</taxon>
        <taxon>Bacilli</taxon>
        <taxon>Bacillales</taxon>
        <taxon>Paenibacillaceae</taxon>
        <taxon>Paenibacillus</taxon>
    </lineage>
</organism>
<dbReference type="EMBL" id="MPTB01000078">
    <property type="protein sequence ID" value="OMD36589.1"/>
    <property type="molecule type" value="Genomic_DNA"/>
</dbReference>